<reference evidence="2" key="1">
    <citation type="submission" date="2023-06" db="EMBL/GenBank/DDBJ databases">
        <title>Genome-scale phylogeny and comparative genomics of the fungal order Sordariales.</title>
        <authorList>
            <consortium name="Lawrence Berkeley National Laboratory"/>
            <person name="Hensen N."/>
            <person name="Bonometti L."/>
            <person name="Westerberg I."/>
            <person name="Brannstrom I.O."/>
            <person name="Guillou S."/>
            <person name="Cros-Aarteil S."/>
            <person name="Calhoun S."/>
            <person name="Haridas S."/>
            <person name="Kuo A."/>
            <person name="Mondo S."/>
            <person name="Pangilinan J."/>
            <person name="Riley R."/>
            <person name="Labutti K."/>
            <person name="Andreopoulos B."/>
            <person name="Lipzen A."/>
            <person name="Chen C."/>
            <person name="Yanf M."/>
            <person name="Daum C."/>
            <person name="Ng V."/>
            <person name="Clum A."/>
            <person name="Steindorff A."/>
            <person name="Ohm R."/>
            <person name="Martin F."/>
            <person name="Silar P."/>
            <person name="Natvig D."/>
            <person name="Lalanne C."/>
            <person name="Gautier V."/>
            <person name="Ament-Velasquez S.L."/>
            <person name="Kruys A."/>
            <person name="Hutchinson M.I."/>
            <person name="Powell A.J."/>
            <person name="Barry K."/>
            <person name="Miller A.N."/>
            <person name="Grigoriev I.V."/>
            <person name="Debuchy R."/>
            <person name="Gladieux P."/>
            <person name="Thoren M.H."/>
            <person name="Johannesson H."/>
        </authorList>
    </citation>
    <scope>NUCLEOTIDE SEQUENCE</scope>
    <source>
        <strain evidence="2">SMH2532-1</strain>
    </source>
</reference>
<organism evidence="2 3">
    <name type="scientific">Cercophora newfieldiana</name>
    <dbReference type="NCBI Taxonomy" id="92897"/>
    <lineage>
        <taxon>Eukaryota</taxon>
        <taxon>Fungi</taxon>
        <taxon>Dikarya</taxon>
        <taxon>Ascomycota</taxon>
        <taxon>Pezizomycotina</taxon>
        <taxon>Sordariomycetes</taxon>
        <taxon>Sordariomycetidae</taxon>
        <taxon>Sordariales</taxon>
        <taxon>Lasiosphaeriaceae</taxon>
        <taxon>Cercophora</taxon>
    </lineage>
</organism>
<keyword evidence="2" id="KW-0418">Kinase</keyword>
<sequence length="715" mass="81149">MPGGSVSPTIRSFDNREKSPNRYLGIQGNKDHITYTDNYATPQARLLSQFSVRVDGGLDLEGQHIARVALDIEPIDYSACSDEDLVDKIQEDLEPVLSSYFHKSKQYFLPWTVLHKVLSTPTVLRLLRNLNDKAKLTEAELDALAKRIAPPLHTLGGMSGQFRRTFAALILVERESMIFAFVHAELNDVSLLGVEFEGLKPKSKNFGSLFNGWRSKDIKRFESVRWELSPTFLAAKREIDPSQEAEAGSREGNNQPVYFKRILYELRSTEEVLPFQQVDRKDISGGFADVRFFKLHEDQQDLPRFTRDGSHNPIAVKTLKNESKGTADQCMAYVNEVYVMERLASTIPSPHIAKLLATIEVPKSVSGRERSDYHLVLEAADRNVESLWTSRGWWAQRGVSDLHLAKWVSRQCYGLTHALWQFHEFPKKDKDMNEKTRGLHCDIKPDNLLHYQNWDPSAGPDPKGTVDEKLGVIQLSDFGLSSFHSTRSVDNHLVAGDFLNYAAPETDFLLTHSPAAEVWHLGCLFMDFATWLLEGPDGYEKFVDERLTTGLRGERCRFATFTTGGSDGRKGNSPRTIVEVNQAVLRQATYLSEHEKSSDFVRELCHIAVNYMLVMRDTNQKQKCVEYSQEHLAAADRLTSRAAASILERMAARGDEYFMPSKVDVLPFDHPRWKRPTLELQYTVHQLQQISKRVRSGFKPSEAGLTKPGKIVTEK</sequence>
<dbReference type="Gene3D" id="1.10.510.10">
    <property type="entry name" value="Transferase(Phosphotransferase) domain 1"/>
    <property type="match status" value="1"/>
</dbReference>
<dbReference type="PROSITE" id="PS50011">
    <property type="entry name" value="PROTEIN_KINASE_DOM"/>
    <property type="match status" value="1"/>
</dbReference>
<evidence type="ECO:0000313" key="3">
    <source>
        <dbReference type="Proteomes" id="UP001174936"/>
    </source>
</evidence>
<dbReference type="AlphaFoldDB" id="A0AA40CSG5"/>
<dbReference type="InterPro" id="IPR011009">
    <property type="entry name" value="Kinase-like_dom_sf"/>
</dbReference>
<name>A0AA40CSG5_9PEZI</name>
<feature type="domain" description="Protein kinase" evidence="1">
    <location>
        <begin position="276"/>
        <end position="673"/>
    </location>
</feature>
<evidence type="ECO:0000259" key="1">
    <source>
        <dbReference type="PROSITE" id="PS50011"/>
    </source>
</evidence>
<keyword evidence="3" id="KW-1185">Reference proteome</keyword>
<dbReference type="SMART" id="SM00220">
    <property type="entry name" value="S_TKc"/>
    <property type="match status" value="1"/>
</dbReference>
<proteinExistence type="predicted"/>
<accession>A0AA40CSG5</accession>
<dbReference type="Proteomes" id="UP001174936">
    <property type="component" value="Unassembled WGS sequence"/>
</dbReference>
<dbReference type="GO" id="GO:0004674">
    <property type="term" value="F:protein serine/threonine kinase activity"/>
    <property type="evidence" value="ECO:0007669"/>
    <property type="project" value="TreeGrafter"/>
</dbReference>
<dbReference type="PANTHER" id="PTHR24359">
    <property type="entry name" value="SERINE/THREONINE-PROTEIN KINASE SBK1"/>
    <property type="match status" value="1"/>
</dbReference>
<evidence type="ECO:0000313" key="2">
    <source>
        <dbReference type="EMBL" id="KAK0649012.1"/>
    </source>
</evidence>
<dbReference type="InterPro" id="IPR000719">
    <property type="entry name" value="Prot_kinase_dom"/>
</dbReference>
<dbReference type="PANTHER" id="PTHR24359:SF1">
    <property type="entry name" value="INHIBITOR OF NUCLEAR FACTOR KAPPA-B KINASE EPSILON SUBUNIT HOMOLOG 1-RELATED"/>
    <property type="match status" value="1"/>
</dbReference>
<comment type="caution">
    <text evidence="2">The sequence shown here is derived from an EMBL/GenBank/DDBJ whole genome shotgun (WGS) entry which is preliminary data.</text>
</comment>
<keyword evidence="2" id="KW-0808">Transferase</keyword>
<dbReference type="EMBL" id="JAULSV010000003">
    <property type="protein sequence ID" value="KAK0649012.1"/>
    <property type="molecule type" value="Genomic_DNA"/>
</dbReference>
<dbReference type="GO" id="GO:0005524">
    <property type="term" value="F:ATP binding"/>
    <property type="evidence" value="ECO:0007669"/>
    <property type="project" value="InterPro"/>
</dbReference>
<dbReference type="SUPFAM" id="SSF56112">
    <property type="entry name" value="Protein kinase-like (PK-like)"/>
    <property type="match status" value="1"/>
</dbReference>
<gene>
    <name evidence="2" type="ORF">B0T16DRAFT_456463</name>
</gene>
<dbReference type="Pfam" id="PF00069">
    <property type="entry name" value="Pkinase"/>
    <property type="match status" value="1"/>
</dbReference>
<protein>
    <submittedName>
        <fullName evidence="2">Kinase-like domain-containing protein</fullName>
    </submittedName>
</protein>